<comment type="caution">
    <text evidence="3">The sequence shown here is derived from an EMBL/GenBank/DDBJ whole genome shotgun (WGS) entry which is preliminary data.</text>
</comment>
<gene>
    <name evidence="3" type="ORF">C2I19_00740</name>
</gene>
<dbReference type="PANTHER" id="PTHR37423">
    <property type="entry name" value="SOLUBLE LYTIC MUREIN TRANSGLYCOSYLASE-RELATED"/>
    <property type="match status" value="1"/>
</dbReference>
<evidence type="ECO:0000259" key="2">
    <source>
        <dbReference type="Pfam" id="PF01464"/>
    </source>
</evidence>
<dbReference type="EMBL" id="PQWB01000005">
    <property type="protein sequence ID" value="POZ63927.1"/>
    <property type="molecule type" value="Genomic_DNA"/>
</dbReference>
<accession>A0A2S5DLJ7</accession>
<dbReference type="Pfam" id="PF01464">
    <property type="entry name" value="SLT"/>
    <property type="match status" value="1"/>
</dbReference>
<evidence type="ECO:0000313" key="3">
    <source>
        <dbReference type="EMBL" id="POZ63927.1"/>
    </source>
</evidence>
<name>A0A2S5DLJ7_9NEIS</name>
<dbReference type="Gene3D" id="1.10.530.10">
    <property type="match status" value="1"/>
</dbReference>
<evidence type="ECO:0000256" key="1">
    <source>
        <dbReference type="ARBA" id="ARBA00007734"/>
    </source>
</evidence>
<dbReference type="InterPro" id="IPR008258">
    <property type="entry name" value="Transglycosylase_SLT_dom_1"/>
</dbReference>
<dbReference type="OrthoDB" id="92254at2"/>
<dbReference type="InterPro" id="IPR023346">
    <property type="entry name" value="Lysozyme-like_dom_sf"/>
</dbReference>
<comment type="similarity">
    <text evidence="1">Belongs to the transglycosylase Slt family.</text>
</comment>
<dbReference type="PANTHER" id="PTHR37423:SF2">
    <property type="entry name" value="MEMBRANE-BOUND LYTIC MUREIN TRANSGLYCOSYLASE C"/>
    <property type="match status" value="1"/>
</dbReference>
<dbReference type="CDD" id="cd00254">
    <property type="entry name" value="LT-like"/>
    <property type="match status" value="1"/>
</dbReference>
<dbReference type="SUPFAM" id="SSF53955">
    <property type="entry name" value="Lysozyme-like"/>
    <property type="match status" value="1"/>
</dbReference>
<dbReference type="Proteomes" id="UP000237082">
    <property type="component" value="Unassembled WGS sequence"/>
</dbReference>
<proteinExistence type="inferred from homology"/>
<feature type="domain" description="Transglycosylase SLT" evidence="2">
    <location>
        <begin position="116"/>
        <end position="208"/>
    </location>
</feature>
<reference evidence="4" key="1">
    <citation type="submission" date="2018-02" db="EMBL/GenBank/DDBJ databases">
        <authorList>
            <person name="O'Hara-Hanley K."/>
            <person name="Soby S."/>
        </authorList>
    </citation>
    <scope>NUCLEOTIDE SEQUENCE [LARGE SCALE GENOMIC DNA]</scope>
    <source>
        <strain evidence="4">MWU14-2602</strain>
    </source>
</reference>
<protein>
    <submittedName>
        <fullName evidence="3">Transglycosylase</fullName>
    </submittedName>
</protein>
<evidence type="ECO:0000313" key="4">
    <source>
        <dbReference type="Proteomes" id="UP000237082"/>
    </source>
</evidence>
<keyword evidence="4" id="KW-1185">Reference proteome</keyword>
<sequence length="238" mass="26212">MKRTPSSSACEPLRAGAAVCSLHPSRERGWGRGGALRALALAVLLLPAFADAGAQKEEALSANVATAMSRSISDVNAPRLVFDNPREGQAWLAEMSSRLQKKIPDPWMRERLLTAIQYEATRAGLDPQLVLGLIQVESGFNKYAVSGAGARGLMQVMPFWTRHIGAPQHNLFDLSTNLRYGCTILRHYLDIERGNLYRALGRYNGSLGQPEYPNMVMGAWRKRWAWTPPSALRTAALP</sequence>
<dbReference type="AlphaFoldDB" id="A0A2S5DLJ7"/>
<organism evidence="3 4">
    <name type="scientific">Chromobacterium alticapitis</name>
    <dbReference type="NCBI Taxonomy" id="2073169"/>
    <lineage>
        <taxon>Bacteria</taxon>
        <taxon>Pseudomonadati</taxon>
        <taxon>Pseudomonadota</taxon>
        <taxon>Betaproteobacteria</taxon>
        <taxon>Neisseriales</taxon>
        <taxon>Chromobacteriaceae</taxon>
        <taxon>Chromobacterium</taxon>
    </lineage>
</organism>